<proteinExistence type="predicted"/>
<gene>
    <name evidence="2" type="ORF">E2C01_032266</name>
</gene>
<dbReference type="Proteomes" id="UP000324222">
    <property type="component" value="Unassembled WGS sequence"/>
</dbReference>
<reference evidence="2 3" key="1">
    <citation type="submission" date="2019-05" db="EMBL/GenBank/DDBJ databases">
        <title>Another draft genome of Portunus trituberculatus and its Hox gene families provides insights of decapod evolution.</title>
        <authorList>
            <person name="Jeong J.-H."/>
            <person name="Song I."/>
            <person name="Kim S."/>
            <person name="Choi T."/>
            <person name="Kim D."/>
            <person name="Ryu S."/>
            <person name="Kim W."/>
        </authorList>
    </citation>
    <scope>NUCLEOTIDE SEQUENCE [LARGE SCALE GENOMIC DNA]</scope>
    <source>
        <tissue evidence="2">Muscle</tissue>
    </source>
</reference>
<protein>
    <submittedName>
        <fullName evidence="2">Uncharacterized protein</fullName>
    </submittedName>
</protein>
<evidence type="ECO:0000313" key="2">
    <source>
        <dbReference type="EMBL" id="MPC38752.1"/>
    </source>
</evidence>
<keyword evidence="3" id="KW-1185">Reference proteome</keyword>
<organism evidence="2 3">
    <name type="scientific">Portunus trituberculatus</name>
    <name type="common">Swimming crab</name>
    <name type="synonym">Neptunus trituberculatus</name>
    <dbReference type="NCBI Taxonomy" id="210409"/>
    <lineage>
        <taxon>Eukaryota</taxon>
        <taxon>Metazoa</taxon>
        <taxon>Ecdysozoa</taxon>
        <taxon>Arthropoda</taxon>
        <taxon>Crustacea</taxon>
        <taxon>Multicrustacea</taxon>
        <taxon>Malacostraca</taxon>
        <taxon>Eumalacostraca</taxon>
        <taxon>Eucarida</taxon>
        <taxon>Decapoda</taxon>
        <taxon>Pleocyemata</taxon>
        <taxon>Brachyura</taxon>
        <taxon>Eubrachyura</taxon>
        <taxon>Portunoidea</taxon>
        <taxon>Portunidae</taxon>
        <taxon>Portuninae</taxon>
        <taxon>Portunus</taxon>
    </lineage>
</organism>
<dbReference type="EMBL" id="VSRR010004160">
    <property type="protein sequence ID" value="MPC38752.1"/>
    <property type="molecule type" value="Genomic_DNA"/>
</dbReference>
<evidence type="ECO:0000256" key="1">
    <source>
        <dbReference type="SAM" id="MobiDB-lite"/>
    </source>
</evidence>
<feature type="region of interest" description="Disordered" evidence="1">
    <location>
        <begin position="78"/>
        <end position="106"/>
    </location>
</feature>
<dbReference type="AlphaFoldDB" id="A0A5B7EX24"/>
<name>A0A5B7EX24_PORTR</name>
<evidence type="ECO:0000313" key="3">
    <source>
        <dbReference type="Proteomes" id="UP000324222"/>
    </source>
</evidence>
<accession>A0A5B7EX24</accession>
<comment type="caution">
    <text evidence="2">The sequence shown here is derived from an EMBL/GenBank/DDBJ whole genome shotgun (WGS) entry which is preliminary data.</text>
</comment>
<sequence>MKCRTEVIAQYVGNAFHELGRLHLGECGTGDHLVLLSCVCLTAHTATPLTATTCYVSPHLSNSNLPVSDSVSVVGLIKAGGGRSDEDDNSGGGDTEKGKGKQIAAS</sequence>